<evidence type="ECO:0000313" key="3">
    <source>
        <dbReference type="EMBL" id="MDQ1124076.1"/>
    </source>
</evidence>
<keyword evidence="2" id="KW-0732">Signal</keyword>
<evidence type="ECO:0000256" key="2">
    <source>
        <dbReference type="SAM" id="SignalP"/>
    </source>
</evidence>
<dbReference type="Proteomes" id="UP001226691">
    <property type="component" value="Unassembled WGS sequence"/>
</dbReference>
<keyword evidence="4" id="KW-1185">Reference proteome</keyword>
<feature type="signal peptide" evidence="2">
    <location>
        <begin position="1"/>
        <end position="32"/>
    </location>
</feature>
<sequence length="355" mass="36653">MSPLSSLPRVAAVTLAAALIAGGAVSASPALAATDDVTWTVRTASNSLGAERTNYSYTLNPGAHLDDALVIANRGTENLELDVYASDGYTTSTGALDLRVAGEQSVGVGAWVTVPQRHVRVAAGQSVEVPFAVDVPQNATPGDYAGGVVTSLTVADASANVNVDRRLGIRTAIRVGGDLAPALAVDDLRVDWDGGVIPFLVGDATVHYRLHNAGNVALSAEESDAVSGPFDLARVDADPTEAAPTLLPGESWQRDVRVPAVAAMGVLVASVAATPVVTDAAGTITTLDPVAASALGWAVPWPLLLLVVLAVAAAVFGPRLLRERGRRRREAEDARVAAAVERTLAEQGRERELVD</sequence>
<organism evidence="3 4">
    <name type="scientific">Microbacterium trichothecenolyticum</name>
    <name type="common">Aureobacterium trichothecenolyticum</name>
    <dbReference type="NCBI Taxonomy" id="69370"/>
    <lineage>
        <taxon>Bacteria</taxon>
        <taxon>Bacillati</taxon>
        <taxon>Actinomycetota</taxon>
        <taxon>Actinomycetes</taxon>
        <taxon>Micrococcales</taxon>
        <taxon>Microbacteriaceae</taxon>
        <taxon>Microbacterium</taxon>
    </lineage>
</organism>
<reference evidence="3 4" key="1">
    <citation type="submission" date="2023-07" db="EMBL/GenBank/DDBJ databases">
        <title>Functional and genomic diversity of the sorghum phyllosphere microbiome.</title>
        <authorList>
            <person name="Shade A."/>
        </authorList>
    </citation>
    <scope>NUCLEOTIDE SEQUENCE [LARGE SCALE GENOMIC DNA]</scope>
    <source>
        <strain evidence="3 4">SORGH_AS_1207</strain>
    </source>
</reference>
<keyword evidence="1" id="KW-0472">Membrane</keyword>
<gene>
    <name evidence="3" type="ORF">QE412_002649</name>
</gene>
<keyword evidence="1" id="KW-0812">Transmembrane</keyword>
<accession>A0ABU0TWN9</accession>
<dbReference type="RefSeq" id="WP_307484531.1">
    <property type="nucleotide sequence ID" value="NZ_JAUTBF010000001.1"/>
</dbReference>
<feature type="transmembrane region" description="Helical" evidence="1">
    <location>
        <begin position="301"/>
        <end position="321"/>
    </location>
</feature>
<proteinExistence type="predicted"/>
<keyword evidence="1" id="KW-1133">Transmembrane helix</keyword>
<evidence type="ECO:0000313" key="4">
    <source>
        <dbReference type="Proteomes" id="UP001226691"/>
    </source>
</evidence>
<name>A0ABU0TWN9_MICTR</name>
<comment type="caution">
    <text evidence="3">The sequence shown here is derived from an EMBL/GenBank/DDBJ whole genome shotgun (WGS) entry which is preliminary data.</text>
</comment>
<evidence type="ECO:0000256" key="1">
    <source>
        <dbReference type="SAM" id="Phobius"/>
    </source>
</evidence>
<dbReference type="EMBL" id="JAUTBF010000001">
    <property type="protein sequence ID" value="MDQ1124076.1"/>
    <property type="molecule type" value="Genomic_DNA"/>
</dbReference>
<protein>
    <submittedName>
        <fullName evidence="3">Membrane protein</fullName>
    </submittedName>
</protein>
<feature type="chain" id="PRO_5045919948" evidence="2">
    <location>
        <begin position="33"/>
        <end position="355"/>
    </location>
</feature>